<sequence>MKHIGKKCVNCNKNRKLKSDKLCNRCHSKQTKCANCNRKKTVYEKKLCDSCYYYSLFYHVNSGNQDIDKLIKATYNNLPKFRLEWIPFTDFVDIKRIGTGGFSEIYAARWTKGRISDWNEKTSRFNRSENKIVVLKILKESQNIDSEFLKELQNIVKSQPNSTMRHIIQCYGVSQNPKTNDYIFVMPYMSNGIITEDTPQCWAILMQKCWHLDPLKRPSINEIYSEINSSYWKIDKIFIEAENKRQELLESGKFIIKNMHPHSKTHSKLLNSTIELMLSTLFQSSESFTSSATDSFSQNISIVSLDLTSELLKNSNNINSSTNLSTSTLKKHSIEDKNGDSGIKRRKLFNNDQEIPDSRQTTLSITESTYKIANMSNLNLGYEKLSDEVGKTLAETLRVNPTLKYLDLSSKNLFNGAV</sequence>
<proteinExistence type="predicted"/>
<keyword evidence="2" id="KW-1185">Reference proteome</keyword>
<comment type="caution">
    <text evidence="1">The sequence shown here is derived from an EMBL/GenBank/DDBJ whole genome shotgun (WGS) entry which is preliminary data.</text>
</comment>
<gene>
    <name evidence="1" type="ORF">SPELUC_LOCUS2392</name>
</gene>
<accession>A0ACA9KRW1</accession>
<protein>
    <submittedName>
        <fullName evidence="1">13840_t:CDS:1</fullName>
    </submittedName>
</protein>
<reference evidence="1" key="1">
    <citation type="submission" date="2021-06" db="EMBL/GenBank/DDBJ databases">
        <authorList>
            <person name="Kallberg Y."/>
            <person name="Tangrot J."/>
            <person name="Rosling A."/>
        </authorList>
    </citation>
    <scope>NUCLEOTIDE SEQUENCE</scope>
    <source>
        <strain evidence="1">28 12/20/2015</strain>
    </source>
</reference>
<dbReference type="EMBL" id="CAJVPW010001568">
    <property type="protein sequence ID" value="CAG8487219.1"/>
    <property type="molecule type" value="Genomic_DNA"/>
</dbReference>
<name>A0ACA9KRW1_9GLOM</name>
<organism evidence="1 2">
    <name type="scientific">Cetraspora pellucida</name>
    <dbReference type="NCBI Taxonomy" id="1433469"/>
    <lineage>
        <taxon>Eukaryota</taxon>
        <taxon>Fungi</taxon>
        <taxon>Fungi incertae sedis</taxon>
        <taxon>Mucoromycota</taxon>
        <taxon>Glomeromycotina</taxon>
        <taxon>Glomeromycetes</taxon>
        <taxon>Diversisporales</taxon>
        <taxon>Gigasporaceae</taxon>
        <taxon>Cetraspora</taxon>
    </lineage>
</organism>
<evidence type="ECO:0000313" key="1">
    <source>
        <dbReference type="EMBL" id="CAG8487219.1"/>
    </source>
</evidence>
<evidence type="ECO:0000313" key="2">
    <source>
        <dbReference type="Proteomes" id="UP000789366"/>
    </source>
</evidence>
<dbReference type="Proteomes" id="UP000789366">
    <property type="component" value="Unassembled WGS sequence"/>
</dbReference>